<reference evidence="1 2" key="1">
    <citation type="submission" date="2019-03" db="EMBL/GenBank/DDBJ databases">
        <title>Genomic Encyclopedia of Type Strains, Phase IV (KMG-IV): sequencing the most valuable type-strain genomes for metagenomic binning, comparative biology and taxonomic classification.</title>
        <authorList>
            <person name="Goeker M."/>
        </authorList>
    </citation>
    <scope>NUCLEOTIDE SEQUENCE [LARGE SCALE GENOMIC DNA]</scope>
    <source>
        <strain evidence="1 2">DSM 28559</strain>
    </source>
</reference>
<dbReference type="SFLD" id="SFLDG01140">
    <property type="entry name" value="C2.B:_Phosphomannomutase_and_P"/>
    <property type="match status" value="1"/>
</dbReference>
<dbReference type="InterPro" id="IPR023214">
    <property type="entry name" value="HAD_sf"/>
</dbReference>
<dbReference type="Pfam" id="PF08282">
    <property type="entry name" value="Hydrolase_3"/>
    <property type="match status" value="1"/>
</dbReference>
<dbReference type="AlphaFoldDB" id="A0A4R2LDL0"/>
<name>A0A4R2LDL0_9FIRM</name>
<dbReference type="InterPro" id="IPR006379">
    <property type="entry name" value="HAD-SF_hydro_IIB"/>
</dbReference>
<protein>
    <recommendedName>
        <fullName evidence="3">Cof subfamily protein (Haloacid dehalogenase superfamily)/HAD superfamily hydrolase (TIGR01484 family)</fullName>
    </recommendedName>
</protein>
<dbReference type="GO" id="GO:0016791">
    <property type="term" value="F:phosphatase activity"/>
    <property type="evidence" value="ECO:0007669"/>
    <property type="project" value="TreeGrafter"/>
</dbReference>
<dbReference type="Proteomes" id="UP000295711">
    <property type="component" value="Unassembled WGS sequence"/>
</dbReference>
<keyword evidence="2" id="KW-1185">Reference proteome</keyword>
<dbReference type="InterPro" id="IPR036412">
    <property type="entry name" value="HAD-like_sf"/>
</dbReference>
<dbReference type="CDD" id="cd07516">
    <property type="entry name" value="HAD_Pase"/>
    <property type="match status" value="1"/>
</dbReference>
<dbReference type="EMBL" id="SLXA01000002">
    <property type="protein sequence ID" value="TCO86000.1"/>
    <property type="molecule type" value="Genomic_DNA"/>
</dbReference>
<comment type="caution">
    <text evidence="1">The sequence shown here is derived from an EMBL/GenBank/DDBJ whole genome shotgun (WGS) entry which is preliminary data.</text>
</comment>
<proteinExistence type="predicted"/>
<dbReference type="PANTHER" id="PTHR10000:SF8">
    <property type="entry name" value="HAD SUPERFAMILY HYDROLASE-LIKE, TYPE 3"/>
    <property type="match status" value="1"/>
</dbReference>
<organism evidence="1 2">
    <name type="scientific">Frisingicoccus caecimuris</name>
    <dbReference type="NCBI Taxonomy" id="1796636"/>
    <lineage>
        <taxon>Bacteria</taxon>
        <taxon>Bacillati</taxon>
        <taxon>Bacillota</taxon>
        <taxon>Clostridia</taxon>
        <taxon>Lachnospirales</taxon>
        <taxon>Lachnospiraceae</taxon>
        <taxon>Frisingicoccus</taxon>
    </lineage>
</organism>
<accession>A0A4R2LDL0</accession>
<dbReference type="SUPFAM" id="SSF56784">
    <property type="entry name" value="HAD-like"/>
    <property type="match status" value="1"/>
</dbReference>
<evidence type="ECO:0000313" key="1">
    <source>
        <dbReference type="EMBL" id="TCO86000.1"/>
    </source>
</evidence>
<dbReference type="InterPro" id="IPR000150">
    <property type="entry name" value="Cof"/>
</dbReference>
<dbReference type="GO" id="GO:0005829">
    <property type="term" value="C:cytosol"/>
    <property type="evidence" value="ECO:0007669"/>
    <property type="project" value="TreeGrafter"/>
</dbReference>
<dbReference type="SFLD" id="SFLDS00003">
    <property type="entry name" value="Haloacid_Dehalogenase"/>
    <property type="match status" value="1"/>
</dbReference>
<dbReference type="NCBIfam" id="TIGR01484">
    <property type="entry name" value="HAD-SF-IIB"/>
    <property type="match status" value="1"/>
</dbReference>
<sequence>MRKIKLVAMDVDGTLIGKNKILTRRTKDTLTAAAAQNIHLVVASGRALQAVPEELIQIPGMEYVITSNGSSVFRLSDRKRIYGRDMTPEQIEKLLEFYEDYDCPMEAFICGVPYTSKTYFDHPENFGAGPLSVNYVRTTRHPVPDMRNFVKRHENEIEGINFIIHDMELKASMRRQLETFEGLYVTSSVPRYIEISHGSVCKRSALLWLAEELNIPQQQIAAFGDGENDLEMIQYAGFGVAMGNAVELLKQASDFIAPPCEEDGVACVLEQFF</sequence>
<evidence type="ECO:0000313" key="2">
    <source>
        <dbReference type="Proteomes" id="UP000295711"/>
    </source>
</evidence>
<dbReference type="Gene3D" id="3.30.1240.10">
    <property type="match status" value="1"/>
</dbReference>
<evidence type="ECO:0008006" key="3">
    <source>
        <dbReference type="Google" id="ProtNLM"/>
    </source>
</evidence>
<gene>
    <name evidence="1" type="ORF">EV212_102318</name>
</gene>
<dbReference type="Gene3D" id="3.40.50.1000">
    <property type="entry name" value="HAD superfamily/HAD-like"/>
    <property type="match status" value="1"/>
</dbReference>
<dbReference type="PANTHER" id="PTHR10000">
    <property type="entry name" value="PHOSPHOSERINE PHOSPHATASE"/>
    <property type="match status" value="1"/>
</dbReference>
<dbReference type="NCBIfam" id="TIGR00099">
    <property type="entry name" value="Cof-subfamily"/>
    <property type="match status" value="1"/>
</dbReference>
<dbReference type="GO" id="GO:0000287">
    <property type="term" value="F:magnesium ion binding"/>
    <property type="evidence" value="ECO:0007669"/>
    <property type="project" value="TreeGrafter"/>
</dbReference>
<dbReference type="PROSITE" id="PS01229">
    <property type="entry name" value="COF_2"/>
    <property type="match status" value="1"/>
</dbReference>